<dbReference type="AlphaFoldDB" id="A0A9N8ZX46"/>
<proteinExistence type="predicted"/>
<dbReference type="InterPro" id="IPR005182">
    <property type="entry name" value="YdbS-like_PH"/>
</dbReference>
<dbReference type="Pfam" id="PF03703">
    <property type="entry name" value="bPH_2"/>
    <property type="match status" value="1"/>
</dbReference>
<comment type="caution">
    <text evidence="2">The sequence shown here is derived from an EMBL/GenBank/DDBJ whole genome shotgun (WGS) entry which is preliminary data.</text>
</comment>
<accession>A0A9N8ZX46</accession>
<evidence type="ECO:0000313" key="3">
    <source>
        <dbReference type="Proteomes" id="UP000789831"/>
    </source>
</evidence>
<feature type="domain" description="YdbS-like PH" evidence="1">
    <location>
        <begin position="26"/>
        <end position="86"/>
    </location>
</feature>
<dbReference type="EMBL" id="CAJVPL010000564">
    <property type="protein sequence ID" value="CAG8510192.1"/>
    <property type="molecule type" value="Genomic_DNA"/>
</dbReference>
<reference evidence="2" key="1">
    <citation type="submission" date="2021-06" db="EMBL/GenBank/DDBJ databases">
        <authorList>
            <person name="Kallberg Y."/>
            <person name="Tangrot J."/>
            <person name="Rosling A."/>
        </authorList>
    </citation>
    <scope>NUCLEOTIDE SEQUENCE</scope>
    <source>
        <strain evidence="2">MT106</strain>
    </source>
</reference>
<sequence length="115" mass="13135">MEQSEVVIWEGKTWPVGIISPLICSSTKWRITTRRIDYISGICGSEENTLDLRRITDLKYKRSCVQLLVGRGTLTIFSNDNTDPVLKISTWGMKRTYRKLKDAWSAARIVASVQL</sequence>
<name>A0A9N8ZX46_9GLOM</name>
<gene>
    <name evidence="2" type="ORF">AGERDE_LOCUS4701</name>
</gene>
<organism evidence="2 3">
    <name type="scientific">Ambispora gerdemannii</name>
    <dbReference type="NCBI Taxonomy" id="144530"/>
    <lineage>
        <taxon>Eukaryota</taxon>
        <taxon>Fungi</taxon>
        <taxon>Fungi incertae sedis</taxon>
        <taxon>Mucoromycota</taxon>
        <taxon>Glomeromycotina</taxon>
        <taxon>Glomeromycetes</taxon>
        <taxon>Archaeosporales</taxon>
        <taxon>Ambisporaceae</taxon>
        <taxon>Ambispora</taxon>
    </lineage>
</organism>
<evidence type="ECO:0000259" key="1">
    <source>
        <dbReference type="Pfam" id="PF03703"/>
    </source>
</evidence>
<keyword evidence="3" id="KW-1185">Reference proteome</keyword>
<dbReference type="Proteomes" id="UP000789831">
    <property type="component" value="Unassembled WGS sequence"/>
</dbReference>
<evidence type="ECO:0000313" key="2">
    <source>
        <dbReference type="EMBL" id="CAG8510192.1"/>
    </source>
</evidence>
<protein>
    <submittedName>
        <fullName evidence="2">9438_t:CDS:1</fullName>
    </submittedName>
</protein>
<dbReference type="OrthoDB" id="9970095at2759"/>